<comment type="caution">
    <text evidence="4">The sequence shown here is derived from an EMBL/GenBank/DDBJ whole genome shotgun (WGS) entry which is preliminary data.</text>
</comment>
<dbReference type="GO" id="GO:0008643">
    <property type="term" value="P:carbohydrate transport"/>
    <property type="evidence" value="ECO:0007669"/>
    <property type="project" value="InterPro"/>
</dbReference>
<feature type="transmembrane region" description="Helical" evidence="3">
    <location>
        <begin position="379"/>
        <end position="400"/>
    </location>
</feature>
<keyword evidence="3" id="KW-0472">Membrane</keyword>
<keyword evidence="5" id="KW-1185">Reference proteome</keyword>
<dbReference type="PANTHER" id="PTHR11328:SF24">
    <property type="entry name" value="MAJOR FACILITATOR SUPERFAMILY (MFS) PROFILE DOMAIN-CONTAINING PROTEIN"/>
    <property type="match status" value="1"/>
</dbReference>
<name>A0A813F0P2_POLGL</name>
<feature type="transmembrane region" description="Helical" evidence="3">
    <location>
        <begin position="310"/>
        <end position="329"/>
    </location>
</feature>
<reference evidence="4" key="1">
    <citation type="submission" date="2021-02" db="EMBL/GenBank/DDBJ databases">
        <authorList>
            <person name="Dougan E. K."/>
            <person name="Rhodes N."/>
            <person name="Thang M."/>
            <person name="Chan C."/>
        </authorList>
    </citation>
    <scope>NUCLEOTIDE SEQUENCE</scope>
</reference>
<feature type="compositionally biased region" description="Polar residues" evidence="2">
    <location>
        <begin position="629"/>
        <end position="639"/>
    </location>
</feature>
<dbReference type="Pfam" id="PF13347">
    <property type="entry name" value="MFS_2"/>
    <property type="match status" value="2"/>
</dbReference>
<organism evidence="4 5">
    <name type="scientific">Polarella glacialis</name>
    <name type="common">Dinoflagellate</name>
    <dbReference type="NCBI Taxonomy" id="89957"/>
    <lineage>
        <taxon>Eukaryota</taxon>
        <taxon>Sar</taxon>
        <taxon>Alveolata</taxon>
        <taxon>Dinophyceae</taxon>
        <taxon>Suessiales</taxon>
        <taxon>Suessiaceae</taxon>
        <taxon>Polarella</taxon>
    </lineage>
</organism>
<feature type="region of interest" description="Disordered" evidence="2">
    <location>
        <begin position="614"/>
        <end position="650"/>
    </location>
</feature>
<evidence type="ECO:0000256" key="1">
    <source>
        <dbReference type="ARBA" id="ARBA00008335"/>
    </source>
</evidence>
<evidence type="ECO:0000256" key="2">
    <source>
        <dbReference type="SAM" id="MobiDB-lite"/>
    </source>
</evidence>
<feature type="transmembrane region" description="Helical" evidence="3">
    <location>
        <begin position="32"/>
        <end position="50"/>
    </location>
</feature>
<dbReference type="Proteomes" id="UP000654075">
    <property type="component" value="Unassembled WGS sequence"/>
</dbReference>
<dbReference type="OrthoDB" id="434082at2759"/>
<dbReference type="PANTHER" id="PTHR11328">
    <property type="entry name" value="MAJOR FACILITATOR SUPERFAMILY DOMAIN-CONTAINING PROTEIN"/>
    <property type="match status" value="1"/>
</dbReference>
<dbReference type="AlphaFoldDB" id="A0A813F0P2"/>
<proteinExistence type="inferred from homology"/>
<feature type="transmembrane region" description="Helical" evidence="3">
    <location>
        <begin position="71"/>
        <end position="90"/>
    </location>
</feature>
<feature type="transmembrane region" description="Helical" evidence="3">
    <location>
        <begin position="102"/>
        <end position="123"/>
    </location>
</feature>
<evidence type="ECO:0000313" key="5">
    <source>
        <dbReference type="Proteomes" id="UP000654075"/>
    </source>
</evidence>
<feature type="transmembrane region" description="Helical" evidence="3">
    <location>
        <begin position="350"/>
        <end position="373"/>
    </location>
</feature>
<dbReference type="InterPro" id="IPR039672">
    <property type="entry name" value="MFS_2"/>
</dbReference>
<gene>
    <name evidence="4" type="ORF">PGLA1383_LOCUS22177</name>
</gene>
<dbReference type="GO" id="GO:0005886">
    <property type="term" value="C:plasma membrane"/>
    <property type="evidence" value="ECO:0007669"/>
    <property type="project" value="TreeGrafter"/>
</dbReference>
<sequence>MSLFSLFHIATVVASAKDIYLEKFGADATTTGLLFSLVSFWSPFTEFIVGQLQDRQMLARCFPVSRWGRRAPWLLTHLIVGAIAATVIYLPPSFEDFPLQAWFLVMMLSGYWAYSTCCIAFEAARQEIYPFKEERIMVEGLCKYACMAGGAVGGLPVLVLMADASFRNRIGFSAYILPFGLLSLEAVPIFREASCAAPAEREASQAESTTKSAGKEASESPDVGSVFSVLQEVLPGWLRRCRLSCCWRLPGRGPHGSQEEETRQAEPNRALRHLMAVKFWHGAYGSTIASMLLYYVTYVLGLAGWERTQVIVGAGLSAGTTEVLLNLVYMRVFGSGDSRQDKEGRVDRRLLYFVVGLRVLNALTTFILIGWATPSVSMLILWSVTSRIGLCSFSFWRVSAQCWLVDEDYIFGAKPGRRREAILFGALSMTQNFAGAVMASLTFLGLGIAGLRTENCEKSCQHLAFEAGGITSESSAVSDCVQLCFQAVITSQPESLRLYVRAVIGVAAPIFELLIAFHAFRYPIKGMRLRRLYAGVSAQRGDLEPELEGASLAAHSGKSKIVLQFGEQDAKTGRGGLDEILWRLAHTTEMVGRWPGSKSLSVLFDMSEAQSQSALGSALAEQAAPVTADENQASKSQAPGSPRSPHKASL</sequence>
<protein>
    <submittedName>
        <fullName evidence="4">Uncharacterized protein</fullName>
    </submittedName>
</protein>
<feature type="transmembrane region" description="Helical" evidence="3">
    <location>
        <begin position="421"/>
        <end position="449"/>
    </location>
</feature>
<feature type="transmembrane region" description="Helical" evidence="3">
    <location>
        <begin position="498"/>
        <end position="520"/>
    </location>
</feature>
<comment type="similarity">
    <text evidence="1">Belongs to the major facilitator superfamily.</text>
</comment>
<dbReference type="GO" id="GO:0015293">
    <property type="term" value="F:symporter activity"/>
    <property type="evidence" value="ECO:0007669"/>
    <property type="project" value="InterPro"/>
</dbReference>
<feature type="compositionally biased region" description="Low complexity" evidence="2">
    <location>
        <begin position="614"/>
        <end position="624"/>
    </location>
</feature>
<dbReference type="EMBL" id="CAJNNV010015927">
    <property type="protein sequence ID" value="CAE8603982.1"/>
    <property type="molecule type" value="Genomic_DNA"/>
</dbReference>
<evidence type="ECO:0000313" key="4">
    <source>
        <dbReference type="EMBL" id="CAE8603982.1"/>
    </source>
</evidence>
<accession>A0A813F0P2</accession>
<dbReference type="InterPro" id="IPR036259">
    <property type="entry name" value="MFS_trans_sf"/>
</dbReference>
<dbReference type="Gene3D" id="1.20.1250.20">
    <property type="entry name" value="MFS general substrate transporter like domains"/>
    <property type="match status" value="1"/>
</dbReference>
<dbReference type="OMA" id="ADATIMG"/>
<keyword evidence="3" id="KW-0812">Transmembrane</keyword>
<keyword evidence="3" id="KW-1133">Transmembrane helix</keyword>
<evidence type="ECO:0000256" key="3">
    <source>
        <dbReference type="SAM" id="Phobius"/>
    </source>
</evidence>
<feature type="transmembrane region" description="Helical" evidence="3">
    <location>
        <begin position="279"/>
        <end position="298"/>
    </location>
</feature>
<dbReference type="SUPFAM" id="SSF103473">
    <property type="entry name" value="MFS general substrate transporter"/>
    <property type="match status" value="1"/>
</dbReference>
<feature type="transmembrane region" description="Helical" evidence="3">
    <location>
        <begin position="144"/>
        <end position="166"/>
    </location>
</feature>
<feature type="transmembrane region" description="Helical" evidence="3">
    <location>
        <begin position="172"/>
        <end position="190"/>
    </location>
</feature>